<keyword evidence="2" id="KW-0732">Signal</keyword>
<name>A0ABV2QXV7_9HYPH</name>
<protein>
    <recommendedName>
        <fullName evidence="5">YpeB-like protein with protease inhibitory function</fullName>
    </recommendedName>
</protein>
<evidence type="ECO:0000313" key="4">
    <source>
        <dbReference type="Proteomes" id="UP001549321"/>
    </source>
</evidence>
<gene>
    <name evidence="3" type="ORF">ABIE08_001626</name>
</gene>
<sequence>MRLRILLATTLFASALIGVVPAVSAQGVMIDEGGVRVVPPQGRGYDRYDRQDRQDSYDRGIGPRDARRIARGAGMADVNSVGRRGRAWIVDGEDYRGRDIRVTISARSGEVMDVQRYRR</sequence>
<feature type="signal peptide" evidence="2">
    <location>
        <begin position="1"/>
        <end position="25"/>
    </location>
</feature>
<evidence type="ECO:0000313" key="3">
    <source>
        <dbReference type="EMBL" id="MET4633713.1"/>
    </source>
</evidence>
<evidence type="ECO:0000256" key="2">
    <source>
        <dbReference type="SAM" id="SignalP"/>
    </source>
</evidence>
<organism evidence="3 4">
    <name type="scientific">Kaistia defluvii</name>
    <dbReference type="NCBI Taxonomy" id="410841"/>
    <lineage>
        <taxon>Bacteria</taxon>
        <taxon>Pseudomonadati</taxon>
        <taxon>Pseudomonadota</taxon>
        <taxon>Alphaproteobacteria</taxon>
        <taxon>Hyphomicrobiales</taxon>
        <taxon>Kaistiaceae</taxon>
        <taxon>Kaistia</taxon>
    </lineage>
</organism>
<dbReference type="Proteomes" id="UP001549321">
    <property type="component" value="Unassembled WGS sequence"/>
</dbReference>
<reference evidence="3 4" key="1">
    <citation type="submission" date="2024-06" db="EMBL/GenBank/DDBJ databases">
        <title>Sorghum-associated microbial communities from plants grown in Nebraska, USA.</title>
        <authorList>
            <person name="Schachtman D."/>
        </authorList>
    </citation>
    <scope>NUCLEOTIDE SEQUENCE [LARGE SCALE GENOMIC DNA]</scope>
    <source>
        <strain evidence="3 4">3207</strain>
    </source>
</reference>
<dbReference type="EMBL" id="JBEPSM010000001">
    <property type="protein sequence ID" value="MET4633713.1"/>
    <property type="molecule type" value="Genomic_DNA"/>
</dbReference>
<keyword evidence="4" id="KW-1185">Reference proteome</keyword>
<evidence type="ECO:0008006" key="5">
    <source>
        <dbReference type="Google" id="ProtNLM"/>
    </source>
</evidence>
<proteinExistence type="predicted"/>
<feature type="compositionally biased region" description="Basic and acidic residues" evidence="1">
    <location>
        <begin position="44"/>
        <end position="63"/>
    </location>
</feature>
<comment type="caution">
    <text evidence="3">The sequence shown here is derived from an EMBL/GenBank/DDBJ whole genome shotgun (WGS) entry which is preliminary data.</text>
</comment>
<feature type="region of interest" description="Disordered" evidence="1">
    <location>
        <begin position="41"/>
        <end position="63"/>
    </location>
</feature>
<evidence type="ECO:0000256" key="1">
    <source>
        <dbReference type="SAM" id="MobiDB-lite"/>
    </source>
</evidence>
<dbReference type="RefSeq" id="WP_354550143.1">
    <property type="nucleotide sequence ID" value="NZ_JBEPSM010000001.1"/>
</dbReference>
<accession>A0ABV2QXV7</accession>
<feature type="chain" id="PRO_5047379391" description="YpeB-like protein with protease inhibitory function" evidence="2">
    <location>
        <begin position="26"/>
        <end position="119"/>
    </location>
</feature>